<reference evidence="2" key="1">
    <citation type="journal article" date="2019" name="Int. J. Syst. Evol. Microbiol.">
        <title>The Global Catalogue of Microorganisms (GCM) 10K type strain sequencing project: providing services to taxonomists for standard genome sequencing and annotation.</title>
        <authorList>
            <consortium name="The Broad Institute Genomics Platform"/>
            <consortium name="The Broad Institute Genome Sequencing Center for Infectious Disease"/>
            <person name="Wu L."/>
            <person name="Ma J."/>
        </authorList>
    </citation>
    <scope>NUCLEOTIDE SEQUENCE [LARGE SCALE GENOMIC DNA]</scope>
    <source>
        <strain evidence="2">KCTC 42805</strain>
    </source>
</reference>
<keyword evidence="2" id="KW-1185">Reference proteome</keyword>
<dbReference type="RefSeq" id="WP_381522425.1">
    <property type="nucleotide sequence ID" value="NZ_JBHULN010000005.1"/>
</dbReference>
<dbReference type="EMBL" id="JBHULN010000005">
    <property type="protein sequence ID" value="MFD2571151.1"/>
    <property type="molecule type" value="Genomic_DNA"/>
</dbReference>
<name>A0ABW5M4B0_9BACT</name>
<dbReference type="Proteomes" id="UP001597469">
    <property type="component" value="Unassembled WGS sequence"/>
</dbReference>
<protein>
    <submittedName>
        <fullName evidence="1">Uncharacterized protein</fullName>
    </submittedName>
</protein>
<accession>A0ABW5M4B0</accession>
<sequence length="131" mass="14378">MATKADIHKARMNGISKRQYVPNDEKPVSTDEVVKLLQEAVESSGPGVPHAAGYLLKKMASGNWRILAARHEGGFGSTGRGADQNRHVTLSVDGKGYHLQIDNNDYVWRITGDETTEQIAPWMSPGTPHQQ</sequence>
<proteinExistence type="predicted"/>
<gene>
    <name evidence="1" type="ORF">ACFSUS_10930</name>
</gene>
<evidence type="ECO:0000313" key="2">
    <source>
        <dbReference type="Proteomes" id="UP001597469"/>
    </source>
</evidence>
<comment type="caution">
    <text evidence="1">The sequence shown here is derived from an EMBL/GenBank/DDBJ whole genome shotgun (WGS) entry which is preliminary data.</text>
</comment>
<organism evidence="1 2">
    <name type="scientific">Spirosoma soli</name>
    <dbReference type="NCBI Taxonomy" id="1770529"/>
    <lineage>
        <taxon>Bacteria</taxon>
        <taxon>Pseudomonadati</taxon>
        <taxon>Bacteroidota</taxon>
        <taxon>Cytophagia</taxon>
        <taxon>Cytophagales</taxon>
        <taxon>Cytophagaceae</taxon>
        <taxon>Spirosoma</taxon>
    </lineage>
</organism>
<evidence type="ECO:0000313" key="1">
    <source>
        <dbReference type="EMBL" id="MFD2571151.1"/>
    </source>
</evidence>